<dbReference type="PANTHER" id="PTHR11362:SF82">
    <property type="entry name" value="PHOSPHATIDYLETHANOLAMINE-BINDING PROTEIN 4"/>
    <property type="match status" value="1"/>
</dbReference>
<evidence type="ECO:0000313" key="1">
    <source>
        <dbReference type="EMBL" id="WAR17475.1"/>
    </source>
</evidence>
<dbReference type="InterPro" id="IPR036610">
    <property type="entry name" value="PEBP-like_sf"/>
</dbReference>
<dbReference type="InterPro" id="IPR008914">
    <property type="entry name" value="PEBP"/>
</dbReference>
<reference evidence="1" key="1">
    <citation type="submission" date="2022-11" db="EMBL/GenBank/DDBJ databases">
        <title>Centuries of genome instability and evolution in soft-shell clam transmissible cancer (bioRxiv).</title>
        <authorList>
            <person name="Hart S.F.M."/>
            <person name="Yonemitsu M.A."/>
            <person name="Giersch R.M."/>
            <person name="Beal B.F."/>
            <person name="Arriagada G."/>
            <person name="Davis B.W."/>
            <person name="Ostrander E.A."/>
            <person name="Goff S.P."/>
            <person name="Metzger M.J."/>
        </authorList>
    </citation>
    <scope>NUCLEOTIDE SEQUENCE</scope>
    <source>
        <strain evidence="1">MELC-2E11</strain>
        <tissue evidence="1">Siphon/mantle</tissue>
    </source>
</reference>
<dbReference type="Pfam" id="PF01161">
    <property type="entry name" value="PBP"/>
    <property type="match status" value="1"/>
</dbReference>
<dbReference type="InterPro" id="IPR035810">
    <property type="entry name" value="PEBP_euk"/>
</dbReference>
<accession>A0ABY7F5P8</accession>
<dbReference type="EMBL" id="CP111021">
    <property type="protein sequence ID" value="WAR17475.1"/>
    <property type="molecule type" value="Genomic_DNA"/>
</dbReference>
<dbReference type="SUPFAM" id="SSF49777">
    <property type="entry name" value="PEBP-like"/>
    <property type="match status" value="1"/>
</dbReference>
<dbReference type="Proteomes" id="UP001164746">
    <property type="component" value="Chromosome 10"/>
</dbReference>
<keyword evidence="2" id="KW-1185">Reference proteome</keyword>
<proteinExistence type="predicted"/>
<organism evidence="1 2">
    <name type="scientific">Mya arenaria</name>
    <name type="common">Soft-shell clam</name>
    <dbReference type="NCBI Taxonomy" id="6604"/>
    <lineage>
        <taxon>Eukaryota</taxon>
        <taxon>Metazoa</taxon>
        <taxon>Spiralia</taxon>
        <taxon>Lophotrochozoa</taxon>
        <taxon>Mollusca</taxon>
        <taxon>Bivalvia</taxon>
        <taxon>Autobranchia</taxon>
        <taxon>Heteroconchia</taxon>
        <taxon>Euheterodonta</taxon>
        <taxon>Imparidentia</taxon>
        <taxon>Neoheterodontei</taxon>
        <taxon>Myida</taxon>
        <taxon>Myoidea</taxon>
        <taxon>Myidae</taxon>
        <taxon>Mya</taxon>
    </lineage>
</organism>
<dbReference type="Gene3D" id="3.90.280.10">
    <property type="entry name" value="PEBP-like"/>
    <property type="match status" value="1"/>
</dbReference>
<dbReference type="CDD" id="cd00866">
    <property type="entry name" value="PEBP_euk"/>
    <property type="match status" value="1"/>
</dbReference>
<gene>
    <name evidence="1" type="ORF">MAR_032069</name>
</gene>
<dbReference type="PANTHER" id="PTHR11362">
    <property type="entry name" value="PHOSPHATIDYLETHANOLAMINE-BINDING PROTEIN"/>
    <property type="match status" value="1"/>
</dbReference>
<protein>
    <submittedName>
        <fullName evidence="1">OV16-like protein</fullName>
    </submittedName>
</protein>
<name>A0ABY7F5P8_MYAAR</name>
<evidence type="ECO:0000313" key="2">
    <source>
        <dbReference type="Proteomes" id="UP001164746"/>
    </source>
</evidence>
<sequence>MEAFKTEGVVPDVIDNLPPAVLQLTWAETCLSPGGRMWPRDVRSPPSVSYDAEPDSYYTLICNDPDAPSRADPKFGEFHHWLVTNVPGCRIEDGDERTAYIGSGAPKGTAEGRRKHSARKFAASHSLELVAGNFFLAEYDESVPDLHRQLGFTK</sequence>